<gene>
    <name evidence="1" type="ORF">PYCCODRAFT_1406259</name>
</gene>
<accession>A0A1Y2IWP8</accession>
<dbReference type="SUPFAM" id="SSF52047">
    <property type="entry name" value="RNI-like"/>
    <property type="match status" value="1"/>
</dbReference>
<dbReference type="AlphaFoldDB" id="A0A1Y2IWP8"/>
<sequence>MGEQARPADLDSAPIGKLASTYWPRLRRLHLSGDRRLGQDNHTPVIAVFSVMPKLRSFIFLSAPKEETQRDLLWPPDGAIWNFSLPHLEQLQMSYPDPKDRFFSSLPQSLQKLSLRCLLRHHLHNYDHERQVMDENGWRSSIPTSSELLMVLENLPSEDMGELEIEYIEDGGDEKLLRSLSRLFPALTALTLLRYRRRGETHVAVERIAQNLSTLSQLCI</sequence>
<proteinExistence type="predicted"/>
<dbReference type="Gene3D" id="3.80.10.10">
    <property type="entry name" value="Ribonuclease Inhibitor"/>
    <property type="match status" value="1"/>
</dbReference>
<reference evidence="1 2" key="1">
    <citation type="journal article" date="2015" name="Biotechnol. Biofuels">
        <title>Enhanced degradation of softwood versus hardwood by the white-rot fungus Pycnoporus coccineus.</title>
        <authorList>
            <person name="Couturier M."/>
            <person name="Navarro D."/>
            <person name="Chevret D."/>
            <person name="Henrissat B."/>
            <person name="Piumi F."/>
            <person name="Ruiz-Duenas F.J."/>
            <person name="Martinez A.T."/>
            <person name="Grigoriev I.V."/>
            <person name="Riley R."/>
            <person name="Lipzen A."/>
            <person name="Berrin J.G."/>
            <person name="Master E.R."/>
            <person name="Rosso M.N."/>
        </authorList>
    </citation>
    <scope>NUCLEOTIDE SEQUENCE [LARGE SCALE GENOMIC DNA]</scope>
    <source>
        <strain evidence="1 2">BRFM310</strain>
    </source>
</reference>
<dbReference type="OrthoDB" id="2740834at2759"/>
<dbReference type="EMBL" id="KZ084093">
    <property type="protein sequence ID" value="OSD05538.1"/>
    <property type="molecule type" value="Genomic_DNA"/>
</dbReference>
<evidence type="ECO:0000313" key="2">
    <source>
        <dbReference type="Proteomes" id="UP000193067"/>
    </source>
</evidence>
<dbReference type="InterPro" id="IPR032675">
    <property type="entry name" value="LRR_dom_sf"/>
</dbReference>
<keyword evidence="2" id="KW-1185">Reference proteome</keyword>
<protein>
    <recommendedName>
        <fullName evidence="3">F-box domain-containing protein</fullName>
    </recommendedName>
</protein>
<name>A0A1Y2IWP8_TRAC3</name>
<evidence type="ECO:0008006" key="3">
    <source>
        <dbReference type="Google" id="ProtNLM"/>
    </source>
</evidence>
<evidence type="ECO:0000313" key="1">
    <source>
        <dbReference type="EMBL" id="OSD05538.1"/>
    </source>
</evidence>
<dbReference type="Proteomes" id="UP000193067">
    <property type="component" value="Unassembled WGS sequence"/>
</dbReference>
<organism evidence="1 2">
    <name type="scientific">Trametes coccinea (strain BRFM310)</name>
    <name type="common">Pycnoporus coccineus</name>
    <dbReference type="NCBI Taxonomy" id="1353009"/>
    <lineage>
        <taxon>Eukaryota</taxon>
        <taxon>Fungi</taxon>
        <taxon>Dikarya</taxon>
        <taxon>Basidiomycota</taxon>
        <taxon>Agaricomycotina</taxon>
        <taxon>Agaricomycetes</taxon>
        <taxon>Polyporales</taxon>
        <taxon>Polyporaceae</taxon>
        <taxon>Trametes</taxon>
    </lineage>
</organism>